<comment type="caution">
    <text evidence="2">The sequence shown here is derived from an EMBL/GenBank/DDBJ whole genome shotgun (WGS) entry which is preliminary data.</text>
</comment>
<dbReference type="AlphaFoldDB" id="A0A3M3W7Z6"/>
<dbReference type="InterPro" id="IPR036812">
    <property type="entry name" value="NAD(P)_OxRdtase_dom_sf"/>
</dbReference>
<sequence length="344" mass="37635">MNPIEKRPLGQSNVALSAVGLGTVQIGYNAHIDYDQALAIVQSAHEAGIRYFDTAPMYGTGRAEYTLGRALRELNIRNDVVVSTKVGRVLDTGDIPAAQRPADSRWFLHNPHYQYDYTYDGFMRSVDHSLERSGLDRIDVLLVHDLGRAWHGRRAEVYWNQIRESGFKALDELRSTGVVSAVGLGVNETEVVVEVAREFALDCAMIAGRYTLLNHEPLNGHFDELQRRDVSIIAAGAFNSGVLAMGARPDAMFDYRAVPADIAARVAVIQSICADHGVAMSAAALQFCACHPAVRALVFGAQSVAEVQQNVAAFSTRIPGAFWAQLKQQKLIPEHAPVPGETPR</sequence>
<protein>
    <recommendedName>
        <fullName evidence="1">NADP-dependent oxidoreductase domain-containing protein</fullName>
    </recommendedName>
</protein>
<name>A0A3M3W7Z6_PSEMA</name>
<dbReference type="InterPro" id="IPR020471">
    <property type="entry name" value="AKR"/>
</dbReference>
<keyword evidence="3" id="KW-1185">Reference proteome</keyword>
<evidence type="ECO:0000313" key="3">
    <source>
        <dbReference type="Proteomes" id="UP000276587"/>
    </source>
</evidence>
<proteinExistence type="predicted"/>
<reference evidence="2 3" key="1">
    <citation type="submission" date="2018-08" db="EMBL/GenBank/DDBJ databases">
        <title>Recombination of ecologically and evolutionarily significant loci maintains genetic cohesion in the Pseudomonas syringae species complex.</title>
        <authorList>
            <person name="Dillon M."/>
            <person name="Thakur S."/>
            <person name="Almeida R.N.D."/>
            <person name="Weir B.S."/>
            <person name="Guttman D.S."/>
        </authorList>
    </citation>
    <scope>NUCLEOTIDE SEQUENCE [LARGE SCALE GENOMIC DNA]</scope>
    <source>
        <strain evidence="2 3">ICMP 3555</strain>
    </source>
</reference>
<gene>
    <name evidence="2" type="ORF">ALQ29_01870</name>
</gene>
<dbReference type="SUPFAM" id="SSF51430">
    <property type="entry name" value="NAD(P)-linked oxidoreductase"/>
    <property type="match status" value="1"/>
</dbReference>
<dbReference type="PANTHER" id="PTHR42686:SF1">
    <property type="entry name" value="GH17980P-RELATED"/>
    <property type="match status" value="1"/>
</dbReference>
<dbReference type="Gene3D" id="3.20.20.100">
    <property type="entry name" value="NADP-dependent oxidoreductase domain"/>
    <property type="match status" value="1"/>
</dbReference>
<dbReference type="GO" id="GO:0016491">
    <property type="term" value="F:oxidoreductase activity"/>
    <property type="evidence" value="ECO:0007669"/>
    <property type="project" value="InterPro"/>
</dbReference>
<dbReference type="InterPro" id="IPR023210">
    <property type="entry name" value="NADP_OxRdtase_dom"/>
</dbReference>
<dbReference type="PANTHER" id="PTHR42686">
    <property type="entry name" value="GH17980P-RELATED"/>
    <property type="match status" value="1"/>
</dbReference>
<dbReference type="Proteomes" id="UP000276587">
    <property type="component" value="Unassembled WGS sequence"/>
</dbReference>
<feature type="domain" description="NADP-dependent oxidoreductase" evidence="1">
    <location>
        <begin position="19"/>
        <end position="328"/>
    </location>
</feature>
<accession>A0A3M3W7Z6</accession>
<dbReference type="Pfam" id="PF00248">
    <property type="entry name" value="Aldo_ket_red"/>
    <property type="match status" value="1"/>
</dbReference>
<evidence type="ECO:0000313" key="2">
    <source>
        <dbReference type="EMBL" id="RMP15586.1"/>
    </source>
</evidence>
<dbReference type="EMBL" id="RBQF01000008">
    <property type="protein sequence ID" value="RMP15586.1"/>
    <property type="molecule type" value="Genomic_DNA"/>
</dbReference>
<dbReference type="RefSeq" id="WP_064052534.1">
    <property type="nucleotide sequence ID" value="NZ_RBPW01000294.1"/>
</dbReference>
<organism evidence="2 3">
    <name type="scientific">Pseudomonas marginalis pv. marginalis</name>
    <dbReference type="NCBI Taxonomy" id="97473"/>
    <lineage>
        <taxon>Bacteria</taxon>
        <taxon>Pseudomonadati</taxon>
        <taxon>Pseudomonadota</taxon>
        <taxon>Gammaproteobacteria</taxon>
        <taxon>Pseudomonadales</taxon>
        <taxon>Pseudomonadaceae</taxon>
        <taxon>Pseudomonas</taxon>
    </lineage>
</organism>
<dbReference type="GO" id="GO:0005829">
    <property type="term" value="C:cytosol"/>
    <property type="evidence" value="ECO:0007669"/>
    <property type="project" value="TreeGrafter"/>
</dbReference>
<evidence type="ECO:0000259" key="1">
    <source>
        <dbReference type="Pfam" id="PF00248"/>
    </source>
</evidence>